<keyword evidence="1" id="KW-0732">Signal</keyword>
<feature type="signal peptide" evidence="1">
    <location>
        <begin position="1"/>
        <end position="21"/>
    </location>
</feature>
<gene>
    <name evidence="5" type="ORF">ACFO6W_19910</name>
</gene>
<comment type="caution">
    <text evidence="5">The sequence shown here is derived from an EMBL/GenBank/DDBJ whole genome shotgun (WGS) entry which is preliminary data.</text>
</comment>
<dbReference type="InterPro" id="IPR049049">
    <property type="entry name" value="Beta-AFase-like_GH127_C"/>
</dbReference>
<dbReference type="RefSeq" id="WP_379999694.1">
    <property type="nucleotide sequence ID" value="NZ_JBHSGN010000121.1"/>
</dbReference>
<keyword evidence="5" id="KW-0378">Hydrolase</keyword>
<dbReference type="GO" id="GO:0016787">
    <property type="term" value="F:hydrolase activity"/>
    <property type="evidence" value="ECO:0007669"/>
    <property type="project" value="UniProtKB-KW"/>
</dbReference>
<reference evidence="6" key="1">
    <citation type="journal article" date="2019" name="Int. J. Syst. Evol. Microbiol.">
        <title>The Global Catalogue of Microorganisms (GCM) 10K type strain sequencing project: providing services to taxonomists for standard genome sequencing and annotation.</title>
        <authorList>
            <consortium name="The Broad Institute Genomics Platform"/>
            <consortium name="The Broad Institute Genome Sequencing Center for Infectious Disease"/>
            <person name="Wu L."/>
            <person name="Ma J."/>
        </authorList>
    </citation>
    <scope>NUCLEOTIDE SEQUENCE [LARGE SCALE GENOMIC DNA]</scope>
    <source>
        <strain evidence="6">CCUG 66188</strain>
    </source>
</reference>
<dbReference type="Gene3D" id="1.50.10.20">
    <property type="match status" value="1"/>
</dbReference>
<dbReference type="PANTHER" id="PTHR43465">
    <property type="entry name" value="DUF1680 DOMAIN PROTEIN (AFU_ORTHOLOGUE AFUA_1G08910)"/>
    <property type="match status" value="1"/>
</dbReference>
<protein>
    <submittedName>
        <fullName evidence="5">Glycoside hydrolase family 127 protein</fullName>
    </submittedName>
</protein>
<feature type="domain" description="Non-reducing end beta-L-arabinofuranosidase-like GH127 C-terminal" evidence="4">
    <location>
        <begin position="559"/>
        <end position="672"/>
    </location>
</feature>
<evidence type="ECO:0000259" key="4">
    <source>
        <dbReference type="Pfam" id="PF20737"/>
    </source>
</evidence>
<dbReference type="InterPro" id="IPR049046">
    <property type="entry name" value="Beta-AFase-like_GH127_middle"/>
</dbReference>
<evidence type="ECO:0000313" key="6">
    <source>
        <dbReference type="Proteomes" id="UP001596023"/>
    </source>
</evidence>
<evidence type="ECO:0000313" key="5">
    <source>
        <dbReference type="EMBL" id="MFC4675958.1"/>
    </source>
</evidence>
<dbReference type="Pfam" id="PF07944">
    <property type="entry name" value="Beta-AFase-like_GH127_cat"/>
    <property type="match status" value="1"/>
</dbReference>
<feature type="domain" description="Non-reducing end beta-L-arabinofuranosidase-like GH127 catalytic" evidence="2">
    <location>
        <begin position="44"/>
        <end position="448"/>
    </location>
</feature>
<evidence type="ECO:0000259" key="3">
    <source>
        <dbReference type="Pfam" id="PF20736"/>
    </source>
</evidence>
<feature type="chain" id="PRO_5046280703" evidence="1">
    <location>
        <begin position="22"/>
        <end position="675"/>
    </location>
</feature>
<dbReference type="Pfam" id="PF20737">
    <property type="entry name" value="Glyco_hydro127C"/>
    <property type="match status" value="1"/>
</dbReference>
<dbReference type="PANTHER" id="PTHR43465:SF1">
    <property type="entry name" value="NON-REDUCING END BETA-L-ARABINOFURANOSIDASE"/>
    <property type="match status" value="1"/>
</dbReference>
<evidence type="ECO:0000256" key="1">
    <source>
        <dbReference type="SAM" id="SignalP"/>
    </source>
</evidence>
<organism evidence="5 6">
    <name type="scientific">Dysgonomonas termitidis</name>
    <dbReference type="NCBI Taxonomy" id="1516126"/>
    <lineage>
        <taxon>Bacteria</taxon>
        <taxon>Pseudomonadati</taxon>
        <taxon>Bacteroidota</taxon>
        <taxon>Bacteroidia</taxon>
        <taxon>Bacteroidales</taxon>
        <taxon>Dysgonomonadaceae</taxon>
        <taxon>Dysgonomonas</taxon>
    </lineage>
</organism>
<dbReference type="Proteomes" id="UP001596023">
    <property type="component" value="Unassembled WGS sequence"/>
</dbReference>
<sequence length="675" mass="76843">MKFKSLSLFFLSLFFAATTSGQTKGLTNTTKSPYAKMHSVDLSDVVWTKGFWAERFDVCKDTMLYNMWRIFDNPELSHAYRNFEVAAGLKEGEHKDPPFFDGDMYKWLEGAAAVYAITKDPKLDELMDRFIETIRLSQREDGYIHTATIVAHKNNPGVKKGFEERLHFETYNMGHLMTAGCVHYRATGKRSLLDLAVKTTEFLYSFYKTATNELARSAICPSHYMGVVEMYRTTGNPKYLELSKSLIDIRGMVENGTDDNQDRIPFREQRVAMGHAVRANYLYAGVADVYLETGDKTLLDCLHPIWDDVTYRKMYITGGCGALYDGTSPDGTAYEPDSIQKVHQSYGRAYQLPQETAHNETCANIGNMLWNFRMLQLSADSKYADIMEQTYYNSILSGISLDGKKYFYTNALSRTHEFPYQMRWGNFRQEYISCFCCPPNTVRTIAEANSYAYTTSGKGVYCNLYGSNILRTKGADGSDIHITQTTDYPWDGNISMKIEKAPEKPYSIFLRIPEWCENASIKVNGKATDILVIPGSYAEVNGTWKNGDIIELDMPFEARLVESNPMVEENRNQIAVMYGPLVYCMEGNDLPEGVSIHDILIPTNIRLTPKVISIDNSKVVTLTGKARMLTDNKWDGKLYRKVNNSAKDVDISLIPYYAWNNRGNYDMSVWLRAVR</sequence>
<dbReference type="InterPro" id="IPR008928">
    <property type="entry name" value="6-hairpin_glycosidase_sf"/>
</dbReference>
<accession>A0ABV9L0Z0</accession>
<name>A0ABV9L0Z0_9BACT</name>
<evidence type="ECO:0000259" key="2">
    <source>
        <dbReference type="Pfam" id="PF07944"/>
    </source>
</evidence>
<proteinExistence type="predicted"/>
<dbReference type="EMBL" id="JBHSGN010000121">
    <property type="protein sequence ID" value="MFC4675958.1"/>
    <property type="molecule type" value="Genomic_DNA"/>
</dbReference>
<dbReference type="SUPFAM" id="SSF48208">
    <property type="entry name" value="Six-hairpin glycosidases"/>
    <property type="match status" value="1"/>
</dbReference>
<feature type="domain" description="Non-reducing end beta-L-arabinofuranosidase-like GH127 middle" evidence="3">
    <location>
        <begin position="459"/>
        <end position="555"/>
    </location>
</feature>
<dbReference type="InterPro" id="IPR012878">
    <property type="entry name" value="Beta-AFase-like_GH127_cat"/>
</dbReference>
<dbReference type="InterPro" id="IPR049174">
    <property type="entry name" value="Beta-AFase-like"/>
</dbReference>
<dbReference type="Pfam" id="PF20736">
    <property type="entry name" value="Glyco_hydro127M"/>
    <property type="match status" value="1"/>
</dbReference>
<keyword evidence="6" id="KW-1185">Reference proteome</keyword>